<dbReference type="EMBL" id="WBJZ01000024">
    <property type="protein sequence ID" value="KAB1653270.1"/>
    <property type="molecule type" value="Genomic_DNA"/>
</dbReference>
<accession>A0A7J5BNB1</accession>
<name>A0A7J5BNB1_9MICO</name>
<dbReference type="RefSeq" id="WP_158041819.1">
    <property type="nucleotide sequence ID" value="NZ_JACCFV010000001.1"/>
</dbReference>
<gene>
    <name evidence="1" type="ORF">F8O01_15510</name>
</gene>
<evidence type="ECO:0000313" key="2">
    <source>
        <dbReference type="Proteomes" id="UP000467240"/>
    </source>
</evidence>
<proteinExistence type="predicted"/>
<evidence type="ECO:0000313" key="1">
    <source>
        <dbReference type="EMBL" id="KAB1653270.1"/>
    </source>
</evidence>
<dbReference type="Proteomes" id="UP000467240">
    <property type="component" value="Unassembled WGS sequence"/>
</dbReference>
<protein>
    <submittedName>
        <fullName evidence="1">Uncharacterized protein</fullName>
    </submittedName>
</protein>
<organism evidence="1 2">
    <name type="scientific">Pseudoclavibacter chungangensis</name>
    <dbReference type="NCBI Taxonomy" id="587635"/>
    <lineage>
        <taxon>Bacteria</taxon>
        <taxon>Bacillati</taxon>
        <taxon>Actinomycetota</taxon>
        <taxon>Actinomycetes</taxon>
        <taxon>Micrococcales</taxon>
        <taxon>Microbacteriaceae</taxon>
        <taxon>Pseudoclavibacter</taxon>
    </lineage>
</organism>
<sequence>MPSYRVAVEITASRAGVPADAVLPAIAAGVAAVANVEASDVRVARGRADVVVRFTAPDDGTAASIAGEGARAAREVAVIGGVRVTRRDGSRWLPLT</sequence>
<reference evidence="1 2" key="1">
    <citation type="submission" date="2019-09" db="EMBL/GenBank/DDBJ databases">
        <title>Phylogeny of genus Pseudoclavibacter and closely related genus.</title>
        <authorList>
            <person name="Li Y."/>
        </authorList>
    </citation>
    <scope>NUCLEOTIDE SEQUENCE [LARGE SCALE GENOMIC DNA]</scope>
    <source>
        <strain evidence="1 2">DSM 23821</strain>
    </source>
</reference>
<dbReference type="AlphaFoldDB" id="A0A7J5BNB1"/>
<keyword evidence="2" id="KW-1185">Reference proteome</keyword>
<comment type="caution">
    <text evidence="1">The sequence shown here is derived from an EMBL/GenBank/DDBJ whole genome shotgun (WGS) entry which is preliminary data.</text>
</comment>